<dbReference type="InterPro" id="IPR055170">
    <property type="entry name" value="GFO_IDH_MocA-like_dom"/>
</dbReference>
<evidence type="ECO:0008006" key="4">
    <source>
        <dbReference type="Google" id="ProtNLM"/>
    </source>
</evidence>
<dbReference type="Gene3D" id="3.40.50.720">
    <property type="entry name" value="NAD(P)-binding Rossmann-like Domain"/>
    <property type="match status" value="1"/>
</dbReference>
<accession>X0Z6X9</accession>
<dbReference type="InterPro" id="IPR036291">
    <property type="entry name" value="NAD(P)-bd_dom_sf"/>
</dbReference>
<comment type="caution">
    <text evidence="3">The sequence shown here is derived from an EMBL/GenBank/DDBJ whole genome shotgun (WGS) entry which is preliminary data.</text>
</comment>
<dbReference type="PANTHER" id="PTHR43377">
    <property type="entry name" value="BILIVERDIN REDUCTASE A"/>
    <property type="match status" value="1"/>
</dbReference>
<organism evidence="3">
    <name type="scientific">marine sediment metagenome</name>
    <dbReference type="NCBI Taxonomy" id="412755"/>
    <lineage>
        <taxon>unclassified sequences</taxon>
        <taxon>metagenomes</taxon>
        <taxon>ecological metagenomes</taxon>
    </lineage>
</organism>
<dbReference type="Pfam" id="PF22725">
    <property type="entry name" value="GFO_IDH_MocA_C3"/>
    <property type="match status" value="1"/>
</dbReference>
<feature type="domain" description="GFO/IDH/MocA-like oxidoreductase" evidence="2">
    <location>
        <begin position="134"/>
        <end position="252"/>
    </location>
</feature>
<dbReference type="EMBL" id="BART01007114">
    <property type="protein sequence ID" value="GAG54177.1"/>
    <property type="molecule type" value="Genomic_DNA"/>
</dbReference>
<evidence type="ECO:0000259" key="1">
    <source>
        <dbReference type="Pfam" id="PF01408"/>
    </source>
</evidence>
<dbReference type="GO" id="GO:0000166">
    <property type="term" value="F:nucleotide binding"/>
    <property type="evidence" value="ECO:0007669"/>
    <property type="project" value="InterPro"/>
</dbReference>
<evidence type="ECO:0000259" key="2">
    <source>
        <dbReference type="Pfam" id="PF22725"/>
    </source>
</evidence>
<sequence length="261" mass="30260">MKKLRVGLIGAGGFGYLHLSGYKKNENCELIAVASRTEQHAKIAAEKFDIPEWYFGDDWKKMLEENRLDVVSICSPNYLHAPMTIEAIKNDVNVLCEKPICISEKELDEIEKLLEKKNLIYFSSFNKRYIEHFNNVKEIVDNEALGKINLIRFFFSHHGPYTSWKPLSEQKWFFDTEKAGGGVLLDLGVHCIDILRYLIGEFRAVEGYSQNTSCKDIKDEDNCNVLVRFENEALATMSISWCNEPMERRLIILLYMDDREL</sequence>
<dbReference type="InterPro" id="IPR000683">
    <property type="entry name" value="Gfo/Idh/MocA-like_OxRdtase_N"/>
</dbReference>
<reference evidence="3" key="1">
    <citation type="journal article" date="2014" name="Front. Microbiol.">
        <title>High frequency of phylogenetically diverse reductive dehalogenase-homologous genes in deep subseafloor sedimentary metagenomes.</title>
        <authorList>
            <person name="Kawai M."/>
            <person name="Futagami T."/>
            <person name="Toyoda A."/>
            <person name="Takaki Y."/>
            <person name="Nishi S."/>
            <person name="Hori S."/>
            <person name="Arai W."/>
            <person name="Tsubouchi T."/>
            <person name="Morono Y."/>
            <person name="Uchiyama I."/>
            <person name="Ito T."/>
            <person name="Fujiyama A."/>
            <person name="Inagaki F."/>
            <person name="Takami H."/>
        </authorList>
    </citation>
    <scope>NUCLEOTIDE SEQUENCE</scope>
    <source>
        <strain evidence="3">Expedition CK06-06</strain>
    </source>
</reference>
<dbReference type="Pfam" id="PF01408">
    <property type="entry name" value="GFO_IDH_MocA"/>
    <property type="match status" value="1"/>
</dbReference>
<dbReference type="Gene3D" id="3.30.360.10">
    <property type="entry name" value="Dihydrodipicolinate Reductase, domain 2"/>
    <property type="match status" value="1"/>
</dbReference>
<proteinExistence type="predicted"/>
<dbReference type="InterPro" id="IPR051450">
    <property type="entry name" value="Gfo/Idh/MocA_Oxidoreductases"/>
</dbReference>
<dbReference type="AlphaFoldDB" id="X0Z6X9"/>
<dbReference type="SUPFAM" id="SSF51735">
    <property type="entry name" value="NAD(P)-binding Rossmann-fold domains"/>
    <property type="match status" value="1"/>
</dbReference>
<dbReference type="SUPFAM" id="SSF55347">
    <property type="entry name" value="Glyceraldehyde-3-phosphate dehydrogenase-like, C-terminal domain"/>
    <property type="match status" value="1"/>
</dbReference>
<dbReference type="PANTHER" id="PTHR43377:SF1">
    <property type="entry name" value="BILIVERDIN REDUCTASE A"/>
    <property type="match status" value="1"/>
</dbReference>
<gene>
    <name evidence="3" type="ORF">S01H4_16244</name>
</gene>
<protein>
    <recommendedName>
        <fullName evidence="4">Gfo/Idh/MocA-like oxidoreductase N-terminal domain-containing protein</fullName>
    </recommendedName>
</protein>
<name>X0Z6X9_9ZZZZ</name>
<evidence type="ECO:0000313" key="3">
    <source>
        <dbReference type="EMBL" id="GAG54177.1"/>
    </source>
</evidence>
<feature type="domain" description="Gfo/Idh/MocA-like oxidoreductase N-terminal" evidence="1">
    <location>
        <begin position="4"/>
        <end position="123"/>
    </location>
</feature>